<dbReference type="RefSeq" id="WP_044197595.1">
    <property type="nucleotide sequence ID" value="NZ_JMCB01000022.1"/>
</dbReference>
<evidence type="ECO:0000313" key="1">
    <source>
        <dbReference type="EMBL" id="KFE62424.1"/>
    </source>
</evidence>
<protein>
    <recommendedName>
        <fullName evidence="3">HAD family hydrolase</fullName>
    </recommendedName>
</protein>
<dbReference type="InterPro" id="IPR023214">
    <property type="entry name" value="HAD_sf"/>
</dbReference>
<proteinExistence type="predicted"/>
<evidence type="ECO:0000313" key="2">
    <source>
        <dbReference type="Proteomes" id="UP000028725"/>
    </source>
</evidence>
<dbReference type="OrthoDB" id="5493018at2"/>
<comment type="caution">
    <text evidence="1">The sequence shown here is derived from an EMBL/GenBank/DDBJ whole genome shotgun (WGS) entry which is preliminary data.</text>
</comment>
<reference evidence="1 2" key="1">
    <citation type="submission" date="2014-04" db="EMBL/GenBank/DDBJ databases">
        <title>Genome assembly of Hyalangium minutum DSM 14724.</title>
        <authorList>
            <person name="Sharma G."/>
            <person name="Subramanian S."/>
        </authorList>
    </citation>
    <scope>NUCLEOTIDE SEQUENCE [LARGE SCALE GENOMIC DNA]</scope>
    <source>
        <strain evidence="1 2">DSM 14724</strain>
    </source>
</reference>
<dbReference type="AlphaFoldDB" id="A0A085W411"/>
<keyword evidence="2" id="KW-1185">Reference proteome</keyword>
<dbReference type="Proteomes" id="UP000028725">
    <property type="component" value="Unassembled WGS sequence"/>
</dbReference>
<dbReference type="Pfam" id="PF00702">
    <property type="entry name" value="Hydrolase"/>
    <property type="match status" value="1"/>
</dbReference>
<evidence type="ECO:0008006" key="3">
    <source>
        <dbReference type="Google" id="ProtNLM"/>
    </source>
</evidence>
<gene>
    <name evidence="1" type="ORF">DB31_4134</name>
</gene>
<organism evidence="1 2">
    <name type="scientific">Hyalangium minutum</name>
    <dbReference type="NCBI Taxonomy" id="394096"/>
    <lineage>
        <taxon>Bacteria</taxon>
        <taxon>Pseudomonadati</taxon>
        <taxon>Myxococcota</taxon>
        <taxon>Myxococcia</taxon>
        <taxon>Myxococcales</taxon>
        <taxon>Cystobacterineae</taxon>
        <taxon>Archangiaceae</taxon>
        <taxon>Hyalangium</taxon>
    </lineage>
</organism>
<name>A0A085W411_9BACT</name>
<sequence>MAIGCVVLDFDGTFTDVAAEGAPFVRHFKSHLAEMLGKDPSTLEAVWRDEEAAVLAGAHAFGWDVGGRTVAPATADPYLLSNCVARQLMGRYNAFPVEAERHEALQTLYREAYKLTGMAFKPEAKEVLEALLATGLPIWVVTNAHTDLVDAKLDKLAPKGRERLQVKGDARKYLIEEPQPSDARFAALPESISFAQGLLPRPVYLRRGRYYEALSDIWKRTGTSPEATLVAGDIYELDLALPAALGAHVQFVARDNSLPYEVKAMEQLGPRGGVDRSLRGILPRLRG</sequence>
<dbReference type="EMBL" id="JMCB01000022">
    <property type="protein sequence ID" value="KFE62424.1"/>
    <property type="molecule type" value="Genomic_DNA"/>
</dbReference>
<dbReference type="InterPro" id="IPR036412">
    <property type="entry name" value="HAD-like_sf"/>
</dbReference>
<dbReference type="CDD" id="cd01427">
    <property type="entry name" value="HAD_like"/>
    <property type="match status" value="1"/>
</dbReference>
<accession>A0A085W411</accession>
<dbReference type="Gene3D" id="3.40.50.1000">
    <property type="entry name" value="HAD superfamily/HAD-like"/>
    <property type="match status" value="1"/>
</dbReference>
<dbReference type="SUPFAM" id="SSF56784">
    <property type="entry name" value="HAD-like"/>
    <property type="match status" value="1"/>
</dbReference>
<dbReference type="STRING" id="394096.DB31_4134"/>